<dbReference type="Proteomes" id="UP000291591">
    <property type="component" value="Unassembled WGS sequence"/>
</dbReference>
<dbReference type="InterPro" id="IPR007544">
    <property type="entry name" value="ENCAP"/>
</dbReference>
<dbReference type="GO" id="GO:0140737">
    <property type="term" value="C:encapsulin nanocompartment"/>
    <property type="evidence" value="ECO:0007669"/>
    <property type="project" value="UniProtKB-SubCell"/>
</dbReference>
<gene>
    <name evidence="5" type="ORF">EV383_3450</name>
</gene>
<evidence type="ECO:0000313" key="5">
    <source>
        <dbReference type="EMBL" id="RZT86553.1"/>
    </source>
</evidence>
<dbReference type="RefSeq" id="WP_242623155.1">
    <property type="nucleotide sequence ID" value="NZ_SHKL01000001.1"/>
</dbReference>
<keyword evidence="6" id="KW-1185">Reference proteome</keyword>
<evidence type="ECO:0000313" key="6">
    <source>
        <dbReference type="Proteomes" id="UP000291591"/>
    </source>
</evidence>
<dbReference type="InterPro" id="IPR051429">
    <property type="entry name" value="Encapsulin_nc"/>
</dbReference>
<dbReference type="Gene3D" id="3.30.2320.10">
    <property type="entry name" value="hypothetical protein PF0899 domain"/>
    <property type="match status" value="1"/>
</dbReference>
<sequence length="273" mass="29742">MAVHDHLMRDKAPIPTTSWKAIDDEARERLTPLLAGRRLADWTGTAGWQTSSVDLGRSLRLDGPPPGVAVDGIKARLRRVQPLAEFRVPFSVSRDEIDDLQRGAQDPEFDDLARAAREAAAIENRAIFHGWPEAGFEGIAGVSPYDAVTLGDNPEGYPGVVARAVDQLRRNGIEGPYAMAIAPEGYTRIVETAEHGGYPLFEHLSRILGGQILRAHGLDGAVVVSQRGGDFLLDVGQDLAIGYSDHDANEVHLYLEESFTFRAVEPDASVCLR</sequence>
<comment type="subcellular location">
    <subcellularLocation>
        <location evidence="1">Encapsulin nanocompartment</location>
    </subcellularLocation>
</comment>
<dbReference type="EMBL" id="SHKL01000001">
    <property type="protein sequence ID" value="RZT86553.1"/>
    <property type="molecule type" value="Genomic_DNA"/>
</dbReference>
<organism evidence="5 6">
    <name type="scientific">Pseudonocardia sediminis</name>
    <dbReference type="NCBI Taxonomy" id="1397368"/>
    <lineage>
        <taxon>Bacteria</taxon>
        <taxon>Bacillati</taxon>
        <taxon>Actinomycetota</taxon>
        <taxon>Actinomycetes</taxon>
        <taxon>Pseudonocardiales</taxon>
        <taxon>Pseudonocardiaceae</taxon>
        <taxon>Pseudonocardia</taxon>
    </lineage>
</organism>
<dbReference type="AlphaFoldDB" id="A0A4Q7V1S1"/>
<protein>
    <recommendedName>
        <fullName evidence="4">Type 1 encapsulin shell protein</fullName>
    </recommendedName>
</protein>
<reference evidence="5 6" key="1">
    <citation type="submission" date="2019-02" db="EMBL/GenBank/DDBJ databases">
        <title>Sequencing the genomes of 1000 actinobacteria strains.</title>
        <authorList>
            <person name="Klenk H.-P."/>
        </authorList>
    </citation>
    <scope>NUCLEOTIDE SEQUENCE [LARGE SCALE GENOMIC DNA]</scope>
    <source>
        <strain evidence="5 6">DSM 45779</strain>
    </source>
</reference>
<keyword evidence="3" id="KW-1284">Encapsulin nanocompartment</keyword>
<evidence type="ECO:0000256" key="3">
    <source>
        <dbReference type="ARBA" id="ARBA00033787"/>
    </source>
</evidence>
<dbReference type="Gene3D" id="3.30.2400.30">
    <property type="match status" value="1"/>
</dbReference>
<proteinExistence type="inferred from homology"/>
<evidence type="ECO:0000256" key="4">
    <source>
        <dbReference type="ARBA" id="ARBA00050023"/>
    </source>
</evidence>
<comment type="caution">
    <text evidence="5">The sequence shown here is derived from an EMBL/GenBank/DDBJ whole genome shotgun (WGS) entry which is preliminary data.</text>
</comment>
<dbReference type="PIRSF" id="PIRSF019254">
    <property type="entry name" value="CFP29"/>
    <property type="match status" value="1"/>
</dbReference>
<evidence type="ECO:0000256" key="1">
    <source>
        <dbReference type="ARBA" id="ARBA00033738"/>
    </source>
</evidence>
<dbReference type="NCBIfam" id="NF041155">
    <property type="entry name" value="encap_f1"/>
    <property type="match status" value="1"/>
</dbReference>
<dbReference type="Pfam" id="PF04454">
    <property type="entry name" value="Linocin_M18"/>
    <property type="match status" value="1"/>
</dbReference>
<name>A0A4Q7V1S1_PSEST</name>
<evidence type="ECO:0000256" key="2">
    <source>
        <dbReference type="ARBA" id="ARBA00033743"/>
    </source>
</evidence>
<dbReference type="PANTHER" id="PTHR37165:SF1">
    <property type="entry name" value="TYPE 1 ENCAPSULIN SHELL PROTEIN"/>
    <property type="match status" value="1"/>
</dbReference>
<accession>A0A4Q7V1S1</accession>
<dbReference type="PANTHER" id="PTHR37165">
    <property type="entry name" value="PEPTIDASE U56 FAMILY"/>
    <property type="match status" value="1"/>
</dbReference>
<comment type="similarity">
    <text evidence="2">Belongs to the encapsulin family. Family 1 subfamily.</text>
</comment>